<sequence>MLLSSSSNSSSGHLARRAALVTGATALTLALGACSGSDDDDNATTHPATDRDSSSTNQAGAEEFGRYVALGDSFAAFGGSVDPTTGPAACMRSTSGYPSLIAEAPAIGEFVDATCGGATTVDMTQAQMADTPPQFDALTADTDLVTLSIGGNDMKFGAIVQCIGRTSRDAADGTCHDRLGETVSQALDALPASLDEVYRGIGERAPEARVITTAYMPLVPAHGFCDFVSGMSPEDVTWVREITERINTITGEAAARAGATFVMPPGAEEHHACAPVAGRYTDFTGHETSSHPMHPTGAGQRAMAEAVIATF</sequence>
<dbReference type="CDD" id="cd01823">
    <property type="entry name" value="SEST_like"/>
    <property type="match status" value="1"/>
</dbReference>
<comment type="caution">
    <text evidence="3">The sequence shown here is derived from an EMBL/GenBank/DDBJ whole genome shotgun (WGS) entry which is preliminary data.</text>
</comment>
<dbReference type="InterPro" id="IPR037460">
    <property type="entry name" value="SEST-like"/>
</dbReference>
<feature type="region of interest" description="Disordered" evidence="1">
    <location>
        <begin position="36"/>
        <end position="58"/>
    </location>
</feature>
<protein>
    <submittedName>
        <fullName evidence="3">SGNH/GDSL hydrolase family protein</fullName>
        <ecNumber evidence="3">3.1.-.-</ecNumber>
    </submittedName>
</protein>
<dbReference type="InterPro" id="IPR036514">
    <property type="entry name" value="SGNH_hydro_sf"/>
</dbReference>
<dbReference type="GO" id="GO:0016787">
    <property type="term" value="F:hydrolase activity"/>
    <property type="evidence" value="ECO:0007669"/>
    <property type="project" value="UniProtKB-KW"/>
</dbReference>
<keyword evidence="4" id="KW-1185">Reference proteome</keyword>
<dbReference type="SUPFAM" id="SSF52266">
    <property type="entry name" value="SGNH hydrolase"/>
    <property type="match status" value="1"/>
</dbReference>
<name>A0ABV5JPE6_9ACTN</name>
<organism evidence="3 4">
    <name type="scientific">Dietzia aerolata</name>
    <dbReference type="NCBI Taxonomy" id="595984"/>
    <lineage>
        <taxon>Bacteria</taxon>
        <taxon>Bacillati</taxon>
        <taxon>Actinomycetota</taxon>
        <taxon>Actinomycetes</taxon>
        <taxon>Mycobacteriales</taxon>
        <taxon>Dietziaceae</taxon>
        <taxon>Dietzia</taxon>
    </lineage>
</organism>
<keyword evidence="3" id="KW-0378">Hydrolase</keyword>
<dbReference type="Pfam" id="PF13472">
    <property type="entry name" value="Lipase_GDSL_2"/>
    <property type="match status" value="1"/>
</dbReference>
<feature type="domain" description="SGNH hydrolase-type esterase" evidence="2">
    <location>
        <begin position="69"/>
        <end position="302"/>
    </location>
</feature>
<reference evidence="3 4" key="1">
    <citation type="submission" date="2024-09" db="EMBL/GenBank/DDBJ databases">
        <authorList>
            <person name="Sun Q."/>
            <person name="Mori K."/>
        </authorList>
    </citation>
    <scope>NUCLEOTIDE SEQUENCE [LARGE SCALE GENOMIC DNA]</scope>
    <source>
        <strain evidence="3 4">CCM 7659</strain>
    </source>
</reference>
<dbReference type="Gene3D" id="3.40.50.1110">
    <property type="entry name" value="SGNH hydrolase"/>
    <property type="match status" value="1"/>
</dbReference>
<evidence type="ECO:0000256" key="1">
    <source>
        <dbReference type="SAM" id="MobiDB-lite"/>
    </source>
</evidence>
<dbReference type="PANTHER" id="PTHR37981">
    <property type="entry name" value="LIPASE 2"/>
    <property type="match status" value="1"/>
</dbReference>
<evidence type="ECO:0000313" key="4">
    <source>
        <dbReference type="Proteomes" id="UP001589700"/>
    </source>
</evidence>
<dbReference type="PANTHER" id="PTHR37981:SF1">
    <property type="entry name" value="SGNH HYDROLASE-TYPE ESTERASE DOMAIN-CONTAINING PROTEIN"/>
    <property type="match status" value="1"/>
</dbReference>
<dbReference type="InterPro" id="IPR013830">
    <property type="entry name" value="SGNH_hydro"/>
</dbReference>
<evidence type="ECO:0000313" key="3">
    <source>
        <dbReference type="EMBL" id="MFB9259606.1"/>
    </source>
</evidence>
<dbReference type="EMBL" id="JBHMDY010000004">
    <property type="protein sequence ID" value="MFB9259606.1"/>
    <property type="molecule type" value="Genomic_DNA"/>
</dbReference>
<dbReference type="RefSeq" id="WP_182631343.1">
    <property type="nucleotide sequence ID" value="NZ_JAALDM010000047.1"/>
</dbReference>
<dbReference type="EC" id="3.1.-.-" evidence="3"/>
<evidence type="ECO:0000259" key="2">
    <source>
        <dbReference type="Pfam" id="PF13472"/>
    </source>
</evidence>
<proteinExistence type="predicted"/>
<dbReference type="Proteomes" id="UP001589700">
    <property type="component" value="Unassembled WGS sequence"/>
</dbReference>
<gene>
    <name evidence="3" type="ORF">ACFFVD_07305</name>
</gene>
<accession>A0ABV5JPE6</accession>